<dbReference type="GO" id="GO:0031012">
    <property type="term" value="C:extracellular matrix"/>
    <property type="evidence" value="ECO:0007669"/>
    <property type="project" value="TreeGrafter"/>
</dbReference>
<dbReference type="GO" id="GO:0005615">
    <property type="term" value="C:extracellular space"/>
    <property type="evidence" value="ECO:0007669"/>
    <property type="project" value="TreeGrafter"/>
</dbReference>
<dbReference type="EMBL" id="AMQN01021454">
    <property type="status" value="NOT_ANNOTATED_CDS"/>
    <property type="molecule type" value="Genomic_DNA"/>
</dbReference>
<dbReference type="EnsemblMetazoa" id="CapteT189517">
    <property type="protein sequence ID" value="CapteP189517"/>
    <property type="gene ID" value="CapteG189517"/>
</dbReference>
<evidence type="ECO:0000256" key="3">
    <source>
        <dbReference type="ARBA" id="ARBA00022737"/>
    </source>
</evidence>
<dbReference type="STRING" id="283909.R7UR10"/>
<keyword evidence="1" id="KW-0433">Leucine-rich repeat</keyword>
<dbReference type="Proteomes" id="UP000014760">
    <property type="component" value="Unassembled WGS sequence"/>
</dbReference>
<evidence type="ECO:0000256" key="2">
    <source>
        <dbReference type="ARBA" id="ARBA00022729"/>
    </source>
</evidence>
<proteinExistence type="predicted"/>
<organism evidence="5">
    <name type="scientific">Capitella teleta</name>
    <name type="common">Polychaete worm</name>
    <dbReference type="NCBI Taxonomy" id="283909"/>
    <lineage>
        <taxon>Eukaryota</taxon>
        <taxon>Metazoa</taxon>
        <taxon>Spiralia</taxon>
        <taxon>Lophotrochozoa</taxon>
        <taxon>Annelida</taxon>
        <taxon>Polychaeta</taxon>
        <taxon>Sedentaria</taxon>
        <taxon>Scolecida</taxon>
        <taxon>Capitellidae</taxon>
        <taxon>Capitella</taxon>
    </lineage>
</organism>
<reference evidence="6" key="3">
    <citation type="submission" date="2015-06" db="UniProtKB">
        <authorList>
            <consortium name="EnsemblMetazoa"/>
        </authorList>
    </citation>
    <scope>IDENTIFICATION</scope>
</reference>
<evidence type="ECO:0000256" key="1">
    <source>
        <dbReference type="ARBA" id="ARBA00022614"/>
    </source>
</evidence>
<dbReference type="InterPro" id="IPR032675">
    <property type="entry name" value="LRR_dom_sf"/>
</dbReference>
<dbReference type="InterPro" id="IPR001611">
    <property type="entry name" value="Leu-rich_rpt"/>
</dbReference>
<dbReference type="PANTHER" id="PTHR24373:SF370">
    <property type="entry name" value="FISH-LIPS, ISOFORM E"/>
    <property type="match status" value="1"/>
</dbReference>
<dbReference type="Gene3D" id="3.80.10.10">
    <property type="entry name" value="Ribonuclease Inhibitor"/>
    <property type="match status" value="2"/>
</dbReference>
<dbReference type="InterPro" id="IPR003591">
    <property type="entry name" value="Leu-rich_rpt_typical-subtyp"/>
</dbReference>
<keyword evidence="7" id="KW-1185">Reference proteome</keyword>
<gene>
    <name evidence="5" type="ORF">CAPTEDRAFT_189517</name>
</gene>
<dbReference type="PROSITE" id="PS51450">
    <property type="entry name" value="LRR"/>
    <property type="match status" value="1"/>
</dbReference>
<dbReference type="OrthoDB" id="6235769at2759"/>
<dbReference type="SMART" id="SM00369">
    <property type="entry name" value="LRR_TYP"/>
    <property type="match status" value="3"/>
</dbReference>
<evidence type="ECO:0000313" key="5">
    <source>
        <dbReference type="EMBL" id="ELU08974.1"/>
    </source>
</evidence>
<keyword evidence="3" id="KW-0677">Repeat</keyword>
<dbReference type="Pfam" id="PF13855">
    <property type="entry name" value="LRR_8"/>
    <property type="match status" value="1"/>
</dbReference>
<dbReference type="AlphaFoldDB" id="R7UR10"/>
<feature type="chain" id="PRO_5008788323" evidence="4">
    <location>
        <begin position="20"/>
        <end position="231"/>
    </location>
</feature>
<dbReference type="SUPFAM" id="SSF52058">
    <property type="entry name" value="L domain-like"/>
    <property type="match status" value="1"/>
</dbReference>
<dbReference type="EMBL" id="KB298655">
    <property type="protein sequence ID" value="ELU08974.1"/>
    <property type="molecule type" value="Genomic_DNA"/>
</dbReference>
<reference evidence="5 7" key="2">
    <citation type="journal article" date="2013" name="Nature">
        <title>Insights into bilaterian evolution from three spiralian genomes.</title>
        <authorList>
            <person name="Simakov O."/>
            <person name="Marletaz F."/>
            <person name="Cho S.J."/>
            <person name="Edsinger-Gonzales E."/>
            <person name="Havlak P."/>
            <person name="Hellsten U."/>
            <person name="Kuo D.H."/>
            <person name="Larsson T."/>
            <person name="Lv J."/>
            <person name="Arendt D."/>
            <person name="Savage R."/>
            <person name="Osoegawa K."/>
            <person name="de Jong P."/>
            <person name="Grimwood J."/>
            <person name="Chapman J.A."/>
            <person name="Shapiro H."/>
            <person name="Aerts A."/>
            <person name="Otillar R.P."/>
            <person name="Terry A.Y."/>
            <person name="Boore J.L."/>
            <person name="Grigoriev I.V."/>
            <person name="Lindberg D.R."/>
            <person name="Seaver E.C."/>
            <person name="Weisblat D.A."/>
            <person name="Putnam N.H."/>
            <person name="Rokhsar D.S."/>
        </authorList>
    </citation>
    <scope>NUCLEOTIDE SEQUENCE</scope>
    <source>
        <strain evidence="5 7">I ESC-2004</strain>
    </source>
</reference>
<name>R7UR10_CAPTE</name>
<evidence type="ECO:0000256" key="4">
    <source>
        <dbReference type="SAM" id="SignalP"/>
    </source>
</evidence>
<sequence>MAILMFCSALCISVKNVHYSFIDENLTEKKNQQDTLLDATSLIFNYNNFTNIGPRAFSYLTELRDLTLAANSIRTIHEDAFDGLSKLRELKLHANELATVPNLKGLNVGVVYLQQNEIQLNRDSFFEYVPITSISLEGNKITDLLPVTRLSNSLVTLWAGYNPLENLSAADLYHLIESLPKLGDLKLDSCGLSTIPDLQSLKENEEQANRGTFCKRKKNGKLKELLHQNLE</sequence>
<feature type="signal peptide" evidence="4">
    <location>
        <begin position="1"/>
        <end position="19"/>
    </location>
</feature>
<dbReference type="PANTHER" id="PTHR24373">
    <property type="entry name" value="SLIT RELATED LEUCINE-RICH REPEAT NEURONAL PROTEIN"/>
    <property type="match status" value="1"/>
</dbReference>
<dbReference type="InterPro" id="IPR050328">
    <property type="entry name" value="Dev_Immune_Receptor"/>
</dbReference>
<dbReference type="HOGENOM" id="CLU_000288_18_10_1"/>
<reference evidence="7" key="1">
    <citation type="submission" date="2012-12" db="EMBL/GenBank/DDBJ databases">
        <authorList>
            <person name="Hellsten U."/>
            <person name="Grimwood J."/>
            <person name="Chapman J.A."/>
            <person name="Shapiro H."/>
            <person name="Aerts A."/>
            <person name="Otillar R.P."/>
            <person name="Terry A.Y."/>
            <person name="Boore J.L."/>
            <person name="Simakov O."/>
            <person name="Marletaz F."/>
            <person name="Cho S.-J."/>
            <person name="Edsinger-Gonzales E."/>
            <person name="Havlak P."/>
            <person name="Kuo D.-H."/>
            <person name="Larsson T."/>
            <person name="Lv J."/>
            <person name="Arendt D."/>
            <person name="Savage R."/>
            <person name="Osoegawa K."/>
            <person name="de Jong P."/>
            <person name="Lindberg D.R."/>
            <person name="Seaver E.C."/>
            <person name="Weisblat D.A."/>
            <person name="Putnam N.H."/>
            <person name="Grigoriev I.V."/>
            <person name="Rokhsar D.S."/>
        </authorList>
    </citation>
    <scope>NUCLEOTIDE SEQUENCE</scope>
    <source>
        <strain evidence="7">I ESC-2004</strain>
    </source>
</reference>
<evidence type="ECO:0000313" key="7">
    <source>
        <dbReference type="Proteomes" id="UP000014760"/>
    </source>
</evidence>
<accession>R7UR10</accession>
<protein>
    <submittedName>
        <fullName evidence="5 6">Uncharacterized protein</fullName>
    </submittedName>
</protein>
<keyword evidence="2 4" id="KW-0732">Signal</keyword>
<evidence type="ECO:0000313" key="6">
    <source>
        <dbReference type="EnsemblMetazoa" id="CapteP189517"/>
    </source>
</evidence>